<accession>A0ABV6JA92</accession>
<dbReference type="SMART" id="SM00347">
    <property type="entry name" value="HTH_MARR"/>
    <property type="match status" value="1"/>
</dbReference>
<evidence type="ECO:0000259" key="2">
    <source>
        <dbReference type="PROSITE" id="PS50995"/>
    </source>
</evidence>
<comment type="caution">
    <text evidence="3">The sequence shown here is derived from an EMBL/GenBank/DDBJ whole genome shotgun (WGS) entry which is preliminary data.</text>
</comment>
<dbReference type="InterPro" id="IPR000835">
    <property type="entry name" value="HTH_MarR-typ"/>
</dbReference>
<dbReference type="InterPro" id="IPR039422">
    <property type="entry name" value="MarR/SlyA-like"/>
</dbReference>
<evidence type="ECO:0000313" key="4">
    <source>
        <dbReference type="Proteomes" id="UP001589818"/>
    </source>
</evidence>
<dbReference type="PANTHER" id="PTHR33164">
    <property type="entry name" value="TRANSCRIPTIONAL REGULATOR, MARR FAMILY"/>
    <property type="match status" value="1"/>
</dbReference>
<dbReference type="RefSeq" id="WP_204818779.1">
    <property type="nucleotide sequence ID" value="NZ_JANHOF010000005.1"/>
</dbReference>
<dbReference type="InterPro" id="IPR036390">
    <property type="entry name" value="WH_DNA-bd_sf"/>
</dbReference>
<keyword evidence="4" id="KW-1185">Reference proteome</keyword>
<evidence type="ECO:0000313" key="3">
    <source>
        <dbReference type="EMBL" id="MFC0392795.1"/>
    </source>
</evidence>
<proteinExistence type="predicted"/>
<protein>
    <submittedName>
        <fullName evidence="3">MarR family winged helix-turn-helix transcriptional regulator</fullName>
    </submittedName>
</protein>
<dbReference type="PANTHER" id="PTHR33164:SF99">
    <property type="entry name" value="MARR FAMILY REGULATORY PROTEIN"/>
    <property type="match status" value="1"/>
</dbReference>
<dbReference type="SUPFAM" id="SSF46785">
    <property type="entry name" value="Winged helix' DNA-binding domain"/>
    <property type="match status" value="1"/>
</dbReference>
<reference evidence="3 4" key="1">
    <citation type="submission" date="2024-09" db="EMBL/GenBank/DDBJ databases">
        <authorList>
            <person name="Sun Q."/>
            <person name="Mori K."/>
        </authorList>
    </citation>
    <scope>NUCLEOTIDE SEQUENCE [LARGE SCALE GENOMIC DNA]</scope>
    <source>
        <strain evidence="3 4">CCM 4839</strain>
    </source>
</reference>
<dbReference type="Pfam" id="PF01047">
    <property type="entry name" value="MarR"/>
    <property type="match status" value="1"/>
</dbReference>
<evidence type="ECO:0000256" key="1">
    <source>
        <dbReference type="ARBA" id="ARBA00023125"/>
    </source>
</evidence>
<dbReference type="PROSITE" id="PS50995">
    <property type="entry name" value="HTH_MARR_2"/>
    <property type="match status" value="1"/>
</dbReference>
<sequence>MTDPNMADVKEIATYSERFQKALSTTNRKITAAIAKQLPDGLTGPQCYILKLIDEEKRMTASLLAEHMEVKPSAVTVMIDRLVQNGFVARTPDEFDRRVIQLQLTDKGKLAIDNVRHEFHTILSLLIHELDSDDRECFIRSFESIAQATSKLT</sequence>
<dbReference type="Gene3D" id="1.10.10.10">
    <property type="entry name" value="Winged helix-like DNA-binding domain superfamily/Winged helix DNA-binding domain"/>
    <property type="match status" value="1"/>
</dbReference>
<gene>
    <name evidence="3" type="ORF">ACFFJ8_15600</name>
</gene>
<keyword evidence="1" id="KW-0238">DNA-binding</keyword>
<dbReference type="InterPro" id="IPR036388">
    <property type="entry name" value="WH-like_DNA-bd_sf"/>
</dbReference>
<feature type="domain" description="HTH marR-type" evidence="2">
    <location>
        <begin position="16"/>
        <end position="147"/>
    </location>
</feature>
<dbReference type="EMBL" id="JBHLVF010000023">
    <property type="protein sequence ID" value="MFC0392795.1"/>
    <property type="molecule type" value="Genomic_DNA"/>
</dbReference>
<dbReference type="Proteomes" id="UP001589818">
    <property type="component" value="Unassembled WGS sequence"/>
</dbReference>
<organism evidence="3 4">
    <name type="scientific">Paenibacillus mendelii</name>
    <dbReference type="NCBI Taxonomy" id="206163"/>
    <lineage>
        <taxon>Bacteria</taxon>
        <taxon>Bacillati</taxon>
        <taxon>Bacillota</taxon>
        <taxon>Bacilli</taxon>
        <taxon>Bacillales</taxon>
        <taxon>Paenibacillaceae</taxon>
        <taxon>Paenibacillus</taxon>
    </lineage>
</organism>
<name>A0ABV6JA92_9BACL</name>